<reference evidence="1" key="1">
    <citation type="submission" date="2023-04" db="EMBL/GenBank/DDBJ databases">
        <title>A chromosome-level genome assembly of the parasitoid wasp Eretmocerus hayati.</title>
        <authorList>
            <person name="Zhong Y."/>
            <person name="Liu S."/>
            <person name="Liu Y."/>
        </authorList>
    </citation>
    <scope>NUCLEOTIDE SEQUENCE</scope>
    <source>
        <strain evidence="1">ZJU_SS_LIU_2023</strain>
    </source>
</reference>
<dbReference type="EMBL" id="CM056742">
    <property type="protein sequence ID" value="KAJ8680960.1"/>
    <property type="molecule type" value="Genomic_DNA"/>
</dbReference>
<accession>A0ACC2PC28</accession>
<dbReference type="Proteomes" id="UP001239111">
    <property type="component" value="Chromosome 2"/>
</dbReference>
<evidence type="ECO:0000313" key="2">
    <source>
        <dbReference type="Proteomes" id="UP001239111"/>
    </source>
</evidence>
<sequence length="120" mass="13714">MKNLNSRRYGKSLYDVVRPAFYLIRLFGLAPYSLSHGVGMAGQKSSEFLPAYFLIPLFIHTYLIRNILCLFRIPENFNISLGTDPDSKWSKFFVTCFALIFSRASLLPVSFKNISRPLAP</sequence>
<evidence type="ECO:0000313" key="1">
    <source>
        <dbReference type="EMBL" id="KAJ8680960.1"/>
    </source>
</evidence>
<organism evidence="1 2">
    <name type="scientific">Eretmocerus hayati</name>
    <dbReference type="NCBI Taxonomy" id="131215"/>
    <lineage>
        <taxon>Eukaryota</taxon>
        <taxon>Metazoa</taxon>
        <taxon>Ecdysozoa</taxon>
        <taxon>Arthropoda</taxon>
        <taxon>Hexapoda</taxon>
        <taxon>Insecta</taxon>
        <taxon>Pterygota</taxon>
        <taxon>Neoptera</taxon>
        <taxon>Endopterygota</taxon>
        <taxon>Hymenoptera</taxon>
        <taxon>Apocrita</taxon>
        <taxon>Proctotrupomorpha</taxon>
        <taxon>Chalcidoidea</taxon>
        <taxon>Aphelinidae</taxon>
        <taxon>Aphelininae</taxon>
        <taxon>Eretmocerus</taxon>
    </lineage>
</organism>
<protein>
    <submittedName>
        <fullName evidence="1">Uncharacterized protein</fullName>
    </submittedName>
</protein>
<proteinExistence type="predicted"/>
<gene>
    <name evidence="1" type="ORF">QAD02_016747</name>
</gene>
<comment type="caution">
    <text evidence="1">The sequence shown here is derived from an EMBL/GenBank/DDBJ whole genome shotgun (WGS) entry which is preliminary data.</text>
</comment>
<keyword evidence="2" id="KW-1185">Reference proteome</keyword>
<name>A0ACC2PC28_9HYME</name>